<dbReference type="CDD" id="cd00024">
    <property type="entry name" value="CD_CSD"/>
    <property type="match status" value="1"/>
</dbReference>
<evidence type="ECO:0000259" key="2">
    <source>
        <dbReference type="PROSITE" id="PS50013"/>
    </source>
</evidence>
<dbReference type="PANTHER" id="PTHR31917:SF147">
    <property type="entry name" value="AGENET DOMAIN-CONTAINING PROTEIN"/>
    <property type="match status" value="1"/>
</dbReference>
<dbReference type="KEGG" id="ehx:EMIHUDRAFT_450507"/>
<feature type="compositionally biased region" description="Low complexity" evidence="1">
    <location>
        <begin position="52"/>
        <end position="86"/>
    </location>
</feature>
<feature type="domain" description="Chromo" evidence="2">
    <location>
        <begin position="130"/>
        <end position="180"/>
    </location>
</feature>
<dbReference type="InterPro" id="IPR014002">
    <property type="entry name" value="Agenet_dom_plant"/>
</dbReference>
<dbReference type="Pfam" id="PF00385">
    <property type="entry name" value="Chromo"/>
    <property type="match status" value="1"/>
</dbReference>
<dbReference type="SMART" id="SM00743">
    <property type="entry name" value="Agenet"/>
    <property type="match status" value="2"/>
</dbReference>
<feature type="compositionally biased region" description="Basic residues" evidence="1">
    <location>
        <begin position="106"/>
        <end position="123"/>
    </location>
</feature>
<dbReference type="InterPro" id="IPR008395">
    <property type="entry name" value="Agenet-like_dom"/>
</dbReference>
<proteinExistence type="predicted"/>
<dbReference type="PANTHER" id="PTHR31917">
    <property type="entry name" value="AGENET DOMAIN-CONTAINING PROTEIN-RELATED"/>
    <property type="match status" value="1"/>
</dbReference>
<keyword evidence="4" id="KW-1185">Reference proteome</keyword>
<dbReference type="CDD" id="cd20405">
    <property type="entry name" value="Tudor_Agenet_AtDUF_rpt1_3"/>
    <property type="match status" value="1"/>
</dbReference>
<dbReference type="Proteomes" id="UP000013827">
    <property type="component" value="Unassembled WGS sequence"/>
</dbReference>
<reference evidence="3" key="2">
    <citation type="submission" date="2024-10" db="UniProtKB">
        <authorList>
            <consortium name="EnsemblProtists"/>
        </authorList>
    </citation>
    <scope>IDENTIFICATION</scope>
</reference>
<dbReference type="AlphaFoldDB" id="A0A0D3JM02"/>
<evidence type="ECO:0000313" key="3">
    <source>
        <dbReference type="EnsemblProtists" id="EOD24537"/>
    </source>
</evidence>
<dbReference type="RefSeq" id="XP_005776966.1">
    <property type="nucleotide sequence ID" value="XM_005776909.1"/>
</dbReference>
<protein>
    <recommendedName>
        <fullName evidence="2">Chromo domain-containing protein</fullName>
    </recommendedName>
</protein>
<feature type="region of interest" description="Disordered" evidence="1">
    <location>
        <begin position="1"/>
        <end position="123"/>
    </location>
</feature>
<dbReference type="SUPFAM" id="SSF54160">
    <property type="entry name" value="Chromo domain-like"/>
    <property type="match status" value="1"/>
</dbReference>
<dbReference type="PROSITE" id="PS50013">
    <property type="entry name" value="CHROMO_2"/>
    <property type="match status" value="1"/>
</dbReference>
<reference evidence="4" key="1">
    <citation type="journal article" date="2013" name="Nature">
        <title>Pan genome of the phytoplankton Emiliania underpins its global distribution.</title>
        <authorList>
            <person name="Read B.A."/>
            <person name="Kegel J."/>
            <person name="Klute M.J."/>
            <person name="Kuo A."/>
            <person name="Lefebvre S.C."/>
            <person name="Maumus F."/>
            <person name="Mayer C."/>
            <person name="Miller J."/>
            <person name="Monier A."/>
            <person name="Salamov A."/>
            <person name="Young J."/>
            <person name="Aguilar M."/>
            <person name="Claverie J.M."/>
            <person name="Frickenhaus S."/>
            <person name="Gonzalez K."/>
            <person name="Herman E.K."/>
            <person name="Lin Y.C."/>
            <person name="Napier J."/>
            <person name="Ogata H."/>
            <person name="Sarno A.F."/>
            <person name="Shmutz J."/>
            <person name="Schroeder D."/>
            <person name="de Vargas C."/>
            <person name="Verret F."/>
            <person name="von Dassow P."/>
            <person name="Valentin K."/>
            <person name="Van de Peer Y."/>
            <person name="Wheeler G."/>
            <person name="Dacks J.B."/>
            <person name="Delwiche C.F."/>
            <person name="Dyhrman S.T."/>
            <person name="Glockner G."/>
            <person name="John U."/>
            <person name="Richards T."/>
            <person name="Worden A.Z."/>
            <person name="Zhang X."/>
            <person name="Grigoriev I.V."/>
            <person name="Allen A.E."/>
            <person name="Bidle K."/>
            <person name="Borodovsky M."/>
            <person name="Bowler C."/>
            <person name="Brownlee C."/>
            <person name="Cock J.M."/>
            <person name="Elias M."/>
            <person name="Gladyshev V.N."/>
            <person name="Groth M."/>
            <person name="Guda C."/>
            <person name="Hadaegh A."/>
            <person name="Iglesias-Rodriguez M.D."/>
            <person name="Jenkins J."/>
            <person name="Jones B.M."/>
            <person name="Lawson T."/>
            <person name="Leese F."/>
            <person name="Lindquist E."/>
            <person name="Lobanov A."/>
            <person name="Lomsadze A."/>
            <person name="Malik S.B."/>
            <person name="Marsh M.E."/>
            <person name="Mackinder L."/>
            <person name="Mock T."/>
            <person name="Mueller-Roeber B."/>
            <person name="Pagarete A."/>
            <person name="Parker M."/>
            <person name="Probert I."/>
            <person name="Quesneville H."/>
            <person name="Raines C."/>
            <person name="Rensing S.A."/>
            <person name="Riano-Pachon D.M."/>
            <person name="Richier S."/>
            <person name="Rokitta S."/>
            <person name="Shiraiwa Y."/>
            <person name="Soanes D.M."/>
            <person name="van der Giezen M."/>
            <person name="Wahlund T.M."/>
            <person name="Williams B."/>
            <person name="Wilson W."/>
            <person name="Wolfe G."/>
            <person name="Wurch L.L."/>
        </authorList>
    </citation>
    <scope>NUCLEOTIDE SEQUENCE</scope>
</reference>
<dbReference type="InterPro" id="IPR016197">
    <property type="entry name" value="Chromo-like_dom_sf"/>
</dbReference>
<dbReference type="Gene3D" id="2.40.50.40">
    <property type="match status" value="1"/>
</dbReference>
<evidence type="ECO:0000256" key="1">
    <source>
        <dbReference type="SAM" id="MobiDB-lite"/>
    </source>
</evidence>
<accession>A0A0D3JM02</accession>
<dbReference type="PaxDb" id="2903-EOD24537"/>
<organism evidence="3 4">
    <name type="scientific">Emiliania huxleyi (strain CCMP1516)</name>
    <dbReference type="NCBI Taxonomy" id="280463"/>
    <lineage>
        <taxon>Eukaryota</taxon>
        <taxon>Haptista</taxon>
        <taxon>Haptophyta</taxon>
        <taxon>Prymnesiophyceae</taxon>
        <taxon>Isochrysidales</taxon>
        <taxon>Noelaerhabdaceae</taxon>
        <taxon>Emiliania</taxon>
    </lineage>
</organism>
<feature type="compositionally biased region" description="Basic residues" evidence="1">
    <location>
        <begin position="87"/>
        <end position="98"/>
    </location>
</feature>
<dbReference type="HOGENOM" id="CLU_864442_0_0_1"/>
<evidence type="ECO:0000313" key="4">
    <source>
        <dbReference type="Proteomes" id="UP000013827"/>
    </source>
</evidence>
<dbReference type="Pfam" id="PF05641">
    <property type="entry name" value="Agenet"/>
    <property type="match status" value="1"/>
</dbReference>
<dbReference type="InterPro" id="IPR000953">
    <property type="entry name" value="Chromo/chromo_shadow_dom"/>
</dbReference>
<dbReference type="InterPro" id="IPR023780">
    <property type="entry name" value="Chromo_domain"/>
</dbReference>
<name>A0A0D3JM02_EMIH1</name>
<dbReference type="GeneID" id="17270083"/>
<dbReference type="EnsemblProtists" id="EOD24537">
    <property type="protein sequence ID" value="EOD24537"/>
    <property type="gene ID" value="EMIHUDRAFT_450507"/>
</dbReference>
<sequence length="322" mass="34176">MAPKAKKPAAKATPPPPKKKSAPTPVPDRRDRASRSAEKRKAPPAAEEPPAKKAAPAKPAPAAKPAAKAKAAASAKSPKPSKPAKAAPKKAAPKKPKQAKAAPKGKGIKKAAPRRAAKPAAKAKAKDAVIAVDAIIGIKFNKAGKASGPAVLYQIKWEGGDVTWEPEANIMDDDLVDDFEAGLQAEVYSKQKISAGDSVEVKNEDEGFQNSWSGATVVKKAGKKDFEVEYTAFVDSKGKKLSEKVDKARLRLSPDDCDKGWAPVPGEIVEISADDCWWEARVLELAGKGAKVMFRVSDETKSVPVNKKMRPCNWLKVAAKGK</sequence>
<feature type="compositionally biased region" description="Basic and acidic residues" evidence="1">
    <location>
        <begin position="27"/>
        <end position="41"/>
    </location>
</feature>